<comment type="caution">
    <text evidence="10">The sequence shown here is derived from an EMBL/GenBank/DDBJ whole genome shotgun (WGS) entry which is preliminary data.</text>
</comment>
<dbReference type="Pfam" id="PF00431">
    <property type="entry name" value="CUB"/>
    <property type="match status" value="1"/>
</dbReference>
<feature type="chain" id="PRO_5044755053" description="CUB domain-containing protein" evidence="8">
    <location>
        <begin position="24"/>
        <end position="298"/>
    </location>
</feature>
<keyword evidence="4" id="KW-0325">Glycoprotein</keyword>
<keyword evidence="7" id="KW-0812">Transmembrane</keyword>
<keyword evidence="7" id="KW-0472">Membrane</keyword>
<evidence type="ECO:0000256" key="5">
    <source>
        <dbReference type="PROSITE-ProRule" id="PRU00059"/>
    </source>
</evidence>
<dbReference type="Gene3D" id="4.10.400.10">
    <property type="entry name" value="Low-density Lipoprotein Receptor"/>
    <property type="match status" value="1"/>
</dbReference>
<evidence type="ECO:0000313" key="11">
    <source>
        <dbReference type="Proteomes" id="UP001519460"/>
    </source>
</evidence>
<dbReference type="CDD" id="cd00041">
    <property type="entry name" value="CUB"/>
    <property type="match status" value="1"/>
</dbReference>
<gene>
    <name evidence="10" type="ORF">BaRGS_00016538</name>
</gene>
<keyword evidence="1 8" id="KW-0732">Signal</keyword>
<evidence type="ECO:0000256" key="1">
    <source>
        <dbReference type="ARBA" id="ARBA00022729"/>
    </source>
</evidence>
<protein>
    <recommendedName>
        <fullName evidence="9">CUB domain-containing protein</fullName>
    </recommendedName>
</protein>
<accession>A0ABD0KYS7</accession>
<feature type="transmembrane region" description="Helical" evidence="7">
    <location>
        <begin position="208"/>
        <end position="228"/>
    </location>
</feature>
<feature type="disulfide bond" evidence="6">
    <location>
        <begin position="160"/>
        <end position="172"/>
    </location>
</feature>
<dbReference type="InterPro" id="IPR042333">
    <property type="entry name" value="LRAD2/Mig-13-like"/>
</dbReference>
<evidence type="ECO:0000256" key="2">
    <source>
        <dbReference type="ARBA" id="ARBA00022737"/>
    </source>
</evidence>
<keyword evidence="11" id="KW-1185">Reference proteome</keyword>
<keyword evidence="7" id="KW-1133">Transmembrane helix</keyword>
<dbReference type="FunFam" id="4.10.400.10:FF:000034">
    <property type="entry name" value="Low-density lipoprotein receptor-related protein 2"/>
    <property type="match status" value="1"/>
</dbReference>
<keyword evidence="2" id="KW-0677">Repeat</keyword>
<dbReference type="InterPro" id="IPR000859">
    <property type="entry name" value="CUB_dom"/>
</dbReference>
<dbReference type="Gene3D" id="2.60.120.290">
    <property type="entry name" value="Spermadhesin, CUB domain"/>
    <property type="match status" value="1"/>
</dbReference>
<evidence type="ECO:0000256" key="8">
    <source>
        <dbReference type="SAM" id="SignalP"/>
    </source>
</evidence>
<dbReference type="SUPFAM" id="SSF57424">
    <property type="entry name" value="LDL receptor-like module"/>
    <property type="match status" value="1"/>
</dbReference>
<dbReference type="AlphaFoldDB" id="A0ABD0KYS7"/>
<dbReference type="PANTHER" id="PTHR24652">
    <property type="entry name" value="LOW-DENSITY LIPOPROTEIN RECEPTOR CLASS A DOMAIN-CONTAINING PROTEIN 2"/>
    <property type="match status" value="1"/>
</dbReference>
<dbReference type="PANTHER" id="PTHR24652:SF69">
    <property type="entry name" value="CUB DOMAIN-CONTAINING PROTEIN"/>
    <property type="match status" value="1"/>
</dbReference>
<name>A0ABD0KYS7_9CAEN</name>
<dbReference type="InterPro" id="IPR036055">
    <property type="entry name" value="LDL_receptor-like_sf"/>
</dbReference>
<dbReference type="SMART" id="SM00042">
    <property type="entry name" value="CUB"/>
    <property type="match status" value="1"/>
</dbReference>
<evidence type="ECO:0000256" key="7">
    <source>
        <dbReference type="SAM" id="Phobius"/>
    </source>
</evidence>
<evidence type="ECO:0000256" key="4">
    <source>
        <dbReference type="ARBA" id="ARBA00023180"/>
    </source>
</evidence>
<dbReference type="CDD" id="cd00112">
    <property type="entry name" value="LDLa"/>
    <property type="match status" value="1"/>
</dbReference>
<comment type="caution">
    <text evidence="5">Lacks conserved residue(s) required for the propagation of feature annotation.</text>
</comment>
<keyword evidence="3 6" id="KW-1015">Disulfide bond</keyword>
<feature type="signal peptide" evidence="8">
    <location>
        <begin position="1"/>
        <end position="23"/>
    </location>
</feature>
<dbReference type="EMBL" id="JACVVK020000105">
    <property type="protein sequence ID" value="KAK7492241.1"/>
    <property type="molecule type" value="Genomic_DNA"/>
</dbReference>
<dbReference type="Pfam" id="PF00057">
    <property type="entry name" value="Ldl_recept_a"/>
    <property type="match status" value="1"/>
</dbReference>
<dbReference type="Proteomes" id="UP001519460">
    <property type="component" value="Unassembled WGS sequence"/>
</dbReference>
<feature type="domain" description="CUB" evidence="9">
    <location>
        <begin position="39"/>
        <end position="155"/>
    </location>
</feature>
<dbReference type="SMART" id="SM00192">
    <property type="entry name" value="LDLa"/>
    <property type="match status" value="1"/>
</dbReference>
<dbReference type="PROSITE" id="PS50068">
    <property type="entry name" value="LDLRA_2"/>
    <property type="match status" value="1"/>
</dbReference>
<reference evidence="10 11" key="1">
    <citation type="journal article" date="2023" name="Sci. Data">
        <title>Genome assembly of the Korean intertidal mud-creeper Batillaria attramentaria.</title>
        <authorList>
            <person name="Patra A.K."/>
            <person name="Ho P.T."/>
            <person name="Jun S."/>
            <person name="Lee S.J."/>
            <person name="Kim Y."/>
            <person name="Won Y.J."/>
        </authorList>
    </citation>
    <scope>NUCLEOTIDE SEQUENCE [LARGE SCALE GENOMIC DNA]</scope>
    <source>
        <strain evidence="10">Wonlab-2016</strain>
    </source>
</reference>
<organism evidence="10 11">
    <name type="scientific">Batillaria attramentaria</name>
    <dbReference type="NCBI Taxonomy" id="370345"/>
    <lineage>
        <taxon>Eukaryota</taxon>
        <taxon>Metazoa</taxon>
        <taxon>Spiralia</taxon>
        <taxon>Lophotrochozoa</taxon>
        <taxon>Mollusca</taxon>
        <taxon>Gastropoda</taxon>
        <taxon>Caenogastropoda</taxon>
        <taxon>Sorbeoconcha</taxon>
        <taxon>Cerithioidea</taxon>
        <taxon>Batillariidae</taxon>
        <taxon>Batillaria</taxon>
    </lineage>
</organism>
<proteinExistence type="predicted"/>
<feature type="disulfide bond" evidence="6">
    <location>
        <begin position="179"/>
        <end position="194"/>
    </location>
</feature>
<evidence type="ECO:0000259" key="9">
    <source>
        <dbReference type="PROSITE" id="PS01180"/>
    </source>
</evidence>
<dbReference type="PROSITE" id="PS01209">
    <property type="entry name" value="LDLRA_1"/>
    <property type="match status" value="1"/>
</dbReference>
<feature type="disulfide bond" evidence="6">
    <location>
        <begin position="167"/>
        <end position="185"/>
    </location>
</feature>
<dbReference type="InterPro" id="IPR002172">
    <property type="entry name" value="LDrepeatLR_classA_rpt"/>
</dbReference>
<dbReference type="PROSITE" id="PS01180">
    <property type="entry name" value="CUB"/>
    <property type="match status" value="1"/>
</dbReference>
<evidence type="ECO:0000256" key="3">
    <source>
        <dbReference type="ARBA" id="ARBA00023157"/>
    </source>
</evidence>
<dbReference type="InterPro" id="IPR023415">
    <property type="entry name" value="LDLR_class-A_CS"/>
</dbReference>
<sequence>MFWIMAGYMCVFFLLVAFPTVQSLTIGKYRIIAYVPSVCGTTISVSDSVQVESSSGLTYANNVNCNFTVTVSSPYLVLANLEKFELEPLRSGSCSDYVNLYDGGDTSSTALHSSPLCGTSLTNTTYVTAGQQMTVHFVTDSTAVYLGFYIVFTAATAAPCSGTQFTCNNSFCIPSTLACDNYDQCGDASDESGCTNTSSSSSEEQTTLIVGLTLGFVALLLIGAYIAYRVYRRNQWRRFHNDHIHDDDLPDPDPSYPVTHKYFRGIRGHPGLTSTETMGASDPAIMKSVEDLKGDQQC</sequence>
<dbReference type="SUPFAM" id="SSF49854">
    <property type="entry name" value="Spermadhesin, CUB domain"/>
    <property type="match status" value="1"/>
</dbReference>
<evidence type="ECO:0000256" key="6">
    <source>
        <dbReference type="PROSITE-ProRule" id="PRU00124"/>
    </source>
</evidence>
<evidence type="ECO:0000313" key="10">
    <source>
        <dbReference type="EMBL" id="KAK7492241.1"/>
    </source>
</evidence>
<dbReference type="InterPro" id="IPR035914">
    <property type="entry name" value="Sperma_CUB_dom_sf"/>
</dbReference>